<keyword evidence="2" id="KW-1185">Reference proteome</keyword>
<proteinExistence type="predicted"/>
<name>A0A318PL93_KOMXY</name>
<gene>
    <name evidence="1" type="ORF">CFR75_11540</name>
</gene>
<accession>A0A318PL93</accession>
<dbReference type="AlphaFoldDB" id="A0A318PL93"/>
<protein>
    <submittedName>
        <fullName evidence="1">Uncharacterized protein</fullName>
    </submittedName>
</protein>
<evidence type="ECO:0000313" key="1">
    <source>
        <dbReference type="EMBL" id="PYD56342.1"/>
    </source>
</evidence>
<sequence length="95" mass="10710">MERQVAGGALRRNVIIWPDVHGAPSWLLFSERRRLPKPFEKSFAKNFHQFFHHGFIFRQCRATPCKAGGNTPAMRYPAPAARPAAGAQVGFQNSF</sequence>
<comment type="caution">
    <text evidence="1">The sequence shown here is derived from an EMBL/GenBank/DDBJ whole genome shotgun (WGS) entry which is preliminary data.</text>
</comment>
<reference evidence="1 2" key="1">
    <citation type="submission" date="2017-07" db="EMBL/GenBank/DDBJ databases">
        <title>A draft genome sequence of Komagataeibacter xylinus LMG 1515.</title>
        <authorList>
            <person name="Skraban J."/>
            <person name="Cleenwerck I."/>
            <person name="Vandamme P."/>
            <person name="Trcek J."/>
        </authorList>
    </citation>
    <scope>NUCLEOTIDE SEQUENCE [LARGE SCALE GENOMIC DNA]</scope>
    <source>
        <strain evidence="1 2">LMG 1515</strain>
    </source>
</reference>
<evidence type="ECO:0000313" key="2">
    <source>
        <dbReference type="Proteomes" id="UP000248257"/>
    </source>
</evidence>
<dbReference type="Proteomes" id="UP000248257">
    <property type="component" value="Unassembled WGS sequence"/>
</dbReference>
<organism evidence="1 2">
    <name type="scientific">Komagataeibacter xylinus</name>
    <name type="common">Gluconacetobacter xylinus</name>
    <dbReference type="NCBI Taxonomy" id="28448"/>
    <lineage>
        <taxon>Bacteria</taxon>
        <taxon>Pseudomonadati</taxon>
        <taxon>Pseudomonadota</taxon>
        <taxon>Alphaproteobacteria</taxon>
        <taxon>Acetobacterales</taxon>
        <taxon>Acetobacteraceae</taxon>
        <taxon>Komagataeibacter</taxon>
    </lineage>
</organism>
<dbReference type="EMBL" id="NKUC01000025">
    <property type="protein sequence ID" value="PYD56342.1"/>
    <property type="molecule type" value="Genomic_DNA"/>
</dbReference>